<protein>
    <recommendedName>
        <fullName evidence="9">Potassium-transporting ATPase potassium-binding subunit</fullName>
    </recommendedName>
    <alternativeName>
        <fullName evidence="9">ATP phosphohydrolase [potassium-transporting] A chain</fullName>
    </alternativeName>
    <alternativeName>
        <fullName evidence="9">Potassium-binding and translocating subunit A</fullName>
    </alternativeName>
    <alternativeName>
        <fullName evidence="9">Potassium-translocating ATPase A chain</fullName>
    </alternativeName>
</protein>
<evidence type="ECO:0000256" key="1">
    <source>
        <dbReference type="ARBA" id="ARBA00022448"/>
    </source>
</evidence>
<comment type="function">
    <text evidence="9">Part of the high-affinity ATP-driven potassium transport (or Kdp) system, which catalyzes the hydrolysis of ATP coupled with the electrogenic transport of potassium into the cytoplasm. This subunit binds the extracellular potassium ions and delivers the ions to the membrane domain of KdpB through an intramembrane tunnel.</text>
</comment>
<keyword evidence="2 9" id="KW-1003">Cell membrane</keyword>
<keyword evidence="8 9" id="KW-0472">Membrane</keyword>
<proteinExistence type="inferred from homology"/>
<keyword evidence="1 9" id="KW-0813">Transport</keyword>
<evidence type="ECO:0000256" key="7">
    <source>
        <dbReference type="ARBA" id="ARBA00023065"/>
    </source>
</evidence>
<evidence type="ECO:0000256" key="2">
    <source>
        <dbReference type="ARBA" id="ARBA00022475"/>
    </source>
</evidence>
<dbReference type="RefSeq" id="WP_204284989.1">
    <property type="nucleotide sequence ID" value="NZ_BAABEJ010000006.1"/>
</dbReference>
<dbReference type="Proteomes" id="UP000651728">
    <property type="component" value="Unassembled WGS sequence"/>
</dbReference>
<feature type="transmembrane region" description="Helical" evidence="9">
    <location>
        <begin position="6"/>
        <end position="26"/>
    </location>
</feature>
<feature type="transmembrane region" description="Helical" evidence="9">
    <location>
        <begin position="535"/>
        <end position="556"/>
    </location>
</feature>
<comment type="subunit">
    <text evidence="9">The system is composed of three essential subunits: KdpA, KdpB and KdpC.</text>
</comment>
<feature type="transmembrane region" description="Helical" evidence="9">
    <location>
        <begin position="141"/>
        <end position="159"/>
    </location>
</feature>
<evidence type="ECO:0000256" key="3">
    <source>
        <dbReference type="ARBA" id="ARBA00022538"/>
    </source>
</evidence>
<feature type="transmembrane region" description="Helical" evidence="9">
    <location>
        <begin position="252"/>
        <end position="270"/>
    </location>
</feature>
<name>A0ABQ4FAE5_9ACTN</name>
<dbReference type="NCBIfam" id="TIGR00680">
    <property type="entry name" value="kdpA"/>
    <property type="match status" value="1"/>
</dbReference>
<evidence type="ECO:0000256" key="8">
    <source>
        <dbReference type="ARBA" id="ARBA00023136"/>
    </source>
</evidence>
<keyword evidence="11" id="KW-1185">Reference proteome</keyword>
<feature type="transmembrane region" description="Helical" evidence="9">
    <location>
        <begin position="282"/>
        <end position="300"/>
    </location>
</feature>
<dbReference type="EMBL" id="BOOB01000013">
    <property type="protein sequence ID" value="GIH31734.1"/>
    <property type="molecule type" value="Genomic_DNA"/>
</dbReference>
<keyword evidence="7 9" id="KW-0406">Ion transport</keyword>
<comment type="similarity">
    <text evidence="9">Belongs to the KdpA family.</text>
</comment>
<evidence type="ECO:0000313" key="10">
    <source>
        <dbReference type="EMBL" id="GIH31734.1"/>
    </source>
</evidence>
<comment type="subcellular location">
    <subcellularLocation>
        <location evidence="9">Cell membrane</location>
        <topology evidence="9">Multi-pass membrane protein</topology>
    </subcellularLocation>
</comment>
<evidence type="ECO:0000256" key="4">
    <source>
        <dbReference type="ARBA" id="ARBA00022692"/>
    </source>
</evidence>
<keyword evidence="4 9" id="KW-0812">Transmembrane</keyword>
<dbReference type="PIRSF" id="PIRSF001294">
    <property type="entry name" value="K_ATPaseA"/>
    <property type="match status" value="1"/>
</dbReference>
<keyword evidence="5 9" id="KW-0630">Potassium</keyword>
<dbReference type="InterPro" id="IPR004623">
    <property type="entry name" value="KdpA"/>
</dbReference>
<dbReference type="PANTHER" id="PTHR30607">
    <property type="entry name" value="POTASSIUM-TRANSPORTING ATPASE A CHAIN"/>
    <property type="match status" value="1"/>
</dbReference>
<comment type="caution">
    <text evidence="10">The sequence shown here is derived from an EMBL/GenBank/DDBJ whole genome shotgun (WGS) entry which is preliminary data.</text>
</comment>
<dbReference type="HAMAP" id="MF_00275">
    <property type="entry name" value="KdpA"/>
    <property type="match status" value="1"/>
</dbReference>
<dbReference type="PANTHER" id="PTHR30607:SF2">
    <property type="entry name" value="POTASSIUM-TRANSPORTING ATPASE POTASSIUM-BINDING SUBUNIT"/>
    <property type="match status" value="1"/>
</dbReference>
<evidence type="ECO:0000256" key="5">
    <source>
        <dbReference type="ARBA" id="ARBA00022958"/>
    </source>
</evidence>
<accession>A0ABQ4FAE5</accession>
<organism evidence="10 11">
    <name type="scientific">Microbispora amethystogenes</name>
    <dbReference type="NCBI Taxonomy" id="1427754"/>
    <lineage>
        <taxon>Bacteria</taxon>
        <taxon>Bacillati</taxon>
        <taxon>Actinomycetota</taxon>
        <taxon>Actinomycetes</taxon>
        <taxon>Streptosporangiales</taxon>
        <taxon>Streptosporangiaceae</taxon>
        <taxon>Microbispora</taxon>
    </lineage>
</organism>
<feature type="transmembrane region" description="Helical" evidence="9">
    <location>
        <begin position="427"/>
        <end position="446"/>
    </location>
</feature>
<sequence>MTPSANSAVGAVLVTGTVFLALALCYRPLGDHMFRVYTGARHWRVERVVYRLVGVDADAEQRWPAYARALLAFSIVSVLALYALQRLQDHLFLSLGMPAVPPDLAWNTAVAFVTNTDWQAYSGESAMGHVVQTAGLAVQNFVSAAAGLSVAVALVRGFARARSDTLGNFWVDLVRGTIRILLPIAFAAAILLVAGGALQSFGGHHGWTTLAGGGQTLTPAGAASQEAIKDLGTNGGGVFNANSAHPWENPTAWTNLLQIFLLLVIATSLPRTFGRMVGDNRQGYVIVSVMAFLALISIGVTQTAELHAAGTVPQATAGAAPQWSGLAAEGREARFGVPDSALFASAATLTSTGSVDSAHDSYTAFGGGMLIFNMLLGEVAPGGAGSGLYGILVLAVITVFVAGLMVGRTPEYLGKKIGSREIKLASLYFLATPALVLLGTAVAMGTTAGRAGIGNGGAHGLSEVLYAFASAGNNNGSAFSGLSANTPFYNTALGLCMLFGRFLPMVLVLALAGSLARQAPVPVSAGTLPTHRPQFAGLLAGVTIVLVALTFLPALALGPLAEGLSR</sequence>
<feature type="transmembrane region" description="Helical" evidence="9">
    <location>
        <begin position="65"/>
        <end position="84"/>
    </location>
</feature>
<reference evidence="10 11" key="1">
    <citation type="submission" date="2021-01" db="EMBL/GenBank/DDBJ databases">
        <title>Whole genome shotgun sequence of Microbispora amethystogenes NBRC 101907.</title>
        <authorList>
            <person name="Komaki H."/>
            <person name="Tamura T."/>
        </authorList>
    </citation>
    <scope>NUCLEOTIDE SEQUENCE [LARGE SCALE GENOMIC DNA]</scope>
    <source>
        <strain evidence="10 11">NBRC 101907</strain>
    </source>
</reference>
<dbReference type="Pfam" id="PF03814">
    <property type="entry name" value="KdpA"/>
    <property type="match status" value="1"/>
</dbReference>
<gene>
    <name evidence="9 10" type="primary">kdpA</name>
    <name evidence="10" type="ORF">Mam01_18980</name>
</gene>
<keyword evidence="6 9" id="KW-1133">Transmembrane helix</keyword>
<evidence type="ECO:0000256" key="6">
    <source>
        <dbReference type="ARBA" id="ARBA00022989"/>
    </source>
</evidence>
<keyword evidence="3 9" id="KW-0633">Potassium transport</keyword>
<feature type="transmembrane region" description="Helical" evidence="9">
    <location>
        <begin position="387"/>
        <end position="406"/>
    </location>
</feature>
<evidence type="ECO:0000256" key="9">
    <source>
        <dbReference type="HAMAP-Rule" id="MF_00275"/>
    </source>
</evidence>
<feature type="transmembrane region" description="Helical" evidence="9">
    <location>
        <begin position="180"/>
        <end position="201"/>
    </location>
</feature>
<feature type="transmembrane region" description="Helical" evidence="9">
    <location>
        <begin position="492"/>
        <end position="515"/>
    </location>
</feature>
<evidence type="ECO:0000313" key="11">
    <source>
        <dbReference type="Proteomes" id="UP000651728"/>
    </source>
</evidence>